<proteinExistence type="predicted"/>
<dbReference type="EMBL" id="CATOUU010000429">
    <property type="protein sequence ID" value="CAI9929300.1"/>
    <property type="molecule type" value="Genomic_DNA"/>
</dbReference>
<dbReference type="AlphaFoldDB" id="A0AA86P1Y4"/>
<dbReference type="EMBL" id="CAXDID020000019">
    <property type="protein sequence ID" value="CAL5986086.1"/>
    <property type="molecule type" value="Genomic_DNA"/>
</dbReference>
<reference evidence="1" key="1">
    <citation type="submission" date="2023-06" db="EMBL/GenBank/DDBJ databases">
        <authorList>
            <person name="Kurt Z."/>
        </authorList>
    </citation>
    <scope>NUCLEOTIDE SEQUENCE</scope>
</reference>
<accession>A0AA86P1Y4</accession>
<gene>
    <name evidence="1" type="ORF">HINF_LOCUS16945</name>
    <name evidence="3" type="ORF">HINF_LOCUS62519</name>
    <name evidence="2" type="ORF">HINF_LOCUS9248</name>
</gene>
<evidence type="ECO:0000313" key="1">
    <source>
        <dbReference type="EMBL" id="CAI9929300.1"/>
    </source>
</evidence>
<keyword evidence="4" id="KW-1185">Reference proteome</keyword>
<evidence type="ECO:0000313" key="4">
    <source>
        <dbReference type="Proteomes" id="UP001642409"/>
    </source>
</evidence>
<reference evidence="2 4" key="2">
    <citation type="submission" date="2024-07" db="EMBL/GenBank/DDBJ databases">
        <authorList>
            <person name="Akdeniz Z."/>
        </authorList>
    </citation>
    <scope>NUCLEOTIDE SEQUENCE [LARGE SCALE GENOMIC DNA]</scope>
</reference>
<comment type="caution">
    <text evidence="1">The sequence shown here is derived from an EMBL/GenBank/DDBJ whole genome shotgun (WGS) entry which is preliminary data.</text>
</comment>
<protein>
    <submittedName>
        <fullName evidence="2">Hypothetical_protein</fullName>
    </submittedName>
</protein>
<evidence type="ECO:0000313" key="2">
    <source>
        <dbReference type="EMBL" id="CAL5986086.1"/>
    </source>
</evidence>
<name>A0AA86P1Y4_9EUKA</name>
<dbReference type="Proteomes" id="UP001642409">
    <property type="component" value="Unassembled WGS sequence"/>
</dbReference>
<organism evidence="1">
    <name type="scientific">Hexamita inflata</name>
    <dbReference type="NCBI Taxonomy" id="28002"/>
    <lineage>
        <taxon>Eukaryota</taxon>
        <taxon>Metamonada</taxon>
        <taxon>Diplomonadida</taxon>
        <taxon>Hexamitidae</taxon>
        <taxon>Hexamitinae</taxon>
        <taxon>Hexamita</taxon>
    </lineage>
</organism>
<sequence>MDYSLLKLSMDEDPQQLMKASIGRTSCYNLFKQSLNDQAVANFISFQNQNFHDIIEEAIYETINEQTEHRVPKMTVRISDKHIYDDKMYFQILDTRKRIHAESAKIYDDHTNMGFHVNDIDLVLICQKREREDDE</sequence>
<evidence type="ECO:0000313" key="3">
    <source>
        <dbReference type="EMBL" id="CAL6085092.1"/>
    </source>
</evidence>
<dbReference type="EMBL" id="CAXDID020000383">
    <property type="protein sequence ID" value="CAL6085092.1"/>
    <property type="molecule type" value="Genomic_DNA"/>
</dbReference>